<dbReference type="InterPro" id="IPR036047">
    <property type="entry name" value="F-box-like_dom_sf"/>
</dbReference>
<dbReference type="Proteomes" id="UP000521943">
    <property type="component" value="Unassembled WGS sequence"/>
</dbReference>
<dbReference type="Pfam" id="PF12937">
    <property type="entry name" value="F-box-like"/>
    <property type="match status" value="1"/>
</dbReference>
<dbReference type="Gene3D" id="1.20.1280.50">
    <property type="match status" value="1"/>
</dbReference>
<evidence type="ECO:0000256" key="1">
    <source>
        <dbReference type="SAM" id="MobiDB-lite"/>
    </source>
</evidence>
<dbReference type="Gene3D" id="3.80.10.10">
    <property type="entry name" value="Ribonuclease Inhibitor"/>
    <property type="match status" value="1"/>
</dbReference>
<protein>
    <recommendedName>
        <fullName evidence="2">F-box domain-containing protein</fullName>
    </recommendedName>
</protein>
<reference evidence="3 4" key="1">
    <citation type="submission" date="2020-07" db="EMBL/GenBank/DDBJ databases">
        <title>Comparative genomics of pyrophilous fungi reveals a link between fire events and developmental genes.</title>
        <authorList>
            <consortium name="DOE Joint Genome Institute"/>
            <person name="Steindorff A.S."/>
            <person name="Carver A."/>
            <person name="Calhoun S."/>
            <person name="Stillman K."/>
            <person name="Liu H."/>
            <person name="Lipzen A."/>
            <person name="Pangilinan J."/>
            <person name="Labutti K."/>
            <person name="Bruns T.D."/>
            <person name="Grigoriev I.V."/>
        </authorList>
    </citation>
    <scope>NUCLEOTIDE SEQUENCE [LARGE SCALE GENOMIC DNA]</scope>
    <source>
        <strain evidence="3 4">CBS 144469</strain>
    </source>
</reference>
<dbReference type="InterPro" id="IPR032675">
    <property type="entry name" value="LRR_dom_sf"/>
</dbReference>
<dbReference type="InterPro" id="IPR001810">
    <property type="entry name" value="F-box_dom"/>
</dbReference>
<gene>
    <name evidence="3" type="ORF">DFP72DRAFT_52521</name>
</gene>
<dbReference type="EMBL" id="JACGCI010000106">
    <property type="protein sequence ID" value="KAF6745447.1"/>
    <property type="molecule type" value="Genomic_DNA"/>
</dbReference>
<comment type="caution">
    <text evidence="3">The sequence shown here is derived from an EMBL/GenBank/DDBJ whole genome shotgun (WGS) entry which is preliminary data.</text>
</comment>
<organism evidence="3 4">
    <name type="scientific">Ephemerocybe angulata</name>
    <dbReference type="NCBI Taxonomy" id="980116"/>
    <lineage>
        <taxon>Eukaryota</taxon>
        <taxon>Fungi</taxon>
        <taxon>Dikarya</taxon>
        <taxon>Basidiomycota</taxon>
        <taxon>Agaricomycotina</taxon>
        <taxon>Agaricomycetes</taxon>
        <taxon>Agaricomycetidae</taxon>
        <taxon>Agaricales</taxon>
        <taxon>Agaricineae</taxon>
        <taxon>Psathyrellaceae</taxon>
        <taxon>Ephemerocybe</taxon>
    </lineage>
</organism>
<dbReference type="OrthoDB" id="3156934at2759"/>
<evidence type="ECO:0000313" key="4">
    <source>
        <dbReference type="Proteomes" id="UP000521943"/>
    </source>
</evidence>
<sequence length="488" mass="54967">MKGTVSPPANYSSPEPDTTMGLVAMLDSVSDFPGYRRKLAHRIQELERELAILRSCQNAVIPAYRLPAEILSEIFLYNLAMDFEHPFDQGLYVYKKSRSMSWLRVASVCRYWREVALACPTLWSSIVMEHPYTTQTMLARSKTSSISAYYQNSSGQSDPDPAFEALSPHIGRLHSLQIFLRRECPSIRAAVEAWPSPTPTLTRLELRFSKPGITSPLPEGFLSRVLPSVQRLSILGSSYTWKELPFGPRLTHLHLRGRSTGENAAARRPTAREFYDFLKRTRCLQSLKLKMFLPNQHESGQLGYVAPAHLPDLHTLSLEDHANSIEDALQLIRTTSRPHIHVALASSYPQVNEGVETVENFARTLEEVKAFAVRNTSGFVASETTIQRLQIQARGDVPIFNLWAGEGSHYAGSREPDISLRVPCFFNFTDCIPVIQEQFGPAEKIALYLVQPRTPYGCHPEDRADPKGPQPIAPAQDHHVRRSEAHIR</sequence>
<dbReference type="AlphaFoldDB" id="A0A8H6HFS0"/>
<keyword evidence="4" id="KW-1185">Reference proteome</keyword>
<proteinExistence type="predicted"/>
<dbReference type="SUPFAM" id="SSF52047">
    <property type="entry name" value="RNI-like"/>
    <property type="match status" value="1"/>
</dbReference>
<evidence type="ECO:0000259" key="2">
    <source>
        <dbReference type="Pfam" id="PF12937"/>
    </source>
</evidence>
<dbReference type="SUPFAM" id="SSF81383">
    <property type="entry name" value="F-box domain"/>
    <property type="match status" value="1"/>
</dbReference>
<feature type="domain" description="F-box" evidence="2">
    <location>
        <begin position="65"/>
        <end position="127"/>
    </location>
</feature>
<feature type="compositionally biased region" description="Basic and acidic residues" evidence="1">
    <location>
        <begin position="476"/>
        <end position="488"/>
    </location>
</feature>
<evidence type="ECO:0000313" key="3">
    <source>
        <dbReference type="EMBL" id="KAF6745447.1"/>
    </source>
</evidence>
<name>A0A8H6HFS0_9AGAR</name>
<feature type="region of interest" description="Disordered" evidence="1">
    <location>
        <begin position="458"/>
        <end position="488"/>
    </location>
</feature>
<accession>A0A8H6HFS0</accession>